<evidence type="ECO:0000259" key="2">
    <source>
        <dbReference type="Pfam" id="PF13649"/>
    </source>
</evidence>
<accession>A0ABN2W652</accession>
<dbReference type="EMBL" id="BAAANS010000002">
    <property type="protein sequence ID" value="GAA2084748.1"/>
    <property type="molecule type" value="Genomic_DNA"/>
</dbReference>
<dbReference type="InterPro" id="IPR029063">
    <property type="entry name" value="SAM-dependent_MTases_sf"/>
</dbReference>
<dbReference type="Proteomes" id="UP001500897">
    <property type="component" value="Unassembled WGS sequence"/>
</dbReference>
<dbReference type="Gene3D" id="3.40.50.150">
    <property type="entry name" value="Vaccinia Virus protein VP39"/>
    <property type="match status" value="1"/>
</dbReference>
<keyword evidence="4" id="KW-1185">Reference proteome</keyword>
<protein>
    <recommendedName>
        <fullName evidence="2">Methyltransferase domain-containing protein</fullName>
    </recommendedName>
</protein>
<sequence>MTTTPLDLWHHYGRARASSDRAVPLAFSWVWAQDTGPGAEILGDVTGLVVADLGAGAARHAAHLVTRHAPARVDAIDSSSTQHALARDLYGHLSPRLRTVHADTAEHLDGHPGSYDVLYSVFGSLDFSEPRRLLPAAARALRPGGLLVASTLGHYLGGAAAEVDVQHAEIPARTPDGDATTMPRWVLQETVWTKLLNEAGFTQISIDRLPPAASGPRSADTLILRAHRPS</sequence>
<dbReference type="RefSeq" id="WP_344549918.1">
    <property type="nucleotide sequence ID" value="NZ_BAAANS010000002.1"/>
</dbReference>
<proteinExistence type="predicted"/>
<name>A0ABN2W652_9ACTN</name>
<dbReference type="InterPro" id="IPR041698">
    <property type="entry name" value="Methyltransf_25"/>
</dbReference>
<evidence type="ECO:0000313" key="4">
    <source>
        <dbReference type="Proteomes" id="UP001500897"/>
    </source>
</evidence>
<evidence type="ECO:0000313" key="3">
    <source>
        <dbReference type="EMBL" id="GAA2084748.1"/>
    </source>
</evidence>
<reference evidence="3 4" key="1">
    <citation type="journal article" date="2019" name="Int. J. Syst. Evol. Microbiol.">
        <title>The Global Catalogue of Microorganisms (GCM) 10K type strain sequencing project: providing services to taxonomists for standard genome sequencing and annotation.</title>
        <authorList>
            <consortium name="The Broad Institute Genomics Platform"/>
            <consortium name="The Broad Institute Genome Sequencing Center for Infectious Disease"/>
            <person name="Wu L."/>
            <person name="Ma J."/>
        </authorList>
    </citation>
    <scope>NUCLEOTIDE SEQUENCE [LARGE SCALE GENOMIC DNA]</scope>
    <source>
        <strain evidence="3 4">JCM 14559</strain>
    </source>
</reference>
<gene>
    <name evidence="3" type="ORF">GCM10009759_04030</name>
</gene>
<organism evidence="3 4">
    <name type="scientific">Kitasatospora saccharophila</name>
    <dbReference type="NCBI Taxonomy" id="407973"/>
    <lineage>
        <taxon>Bacteria</taxon>
        <taxon>Bacillati</taxon>
        <taxon>Actinomycetota</taxon>
        <taxon>Actinomycetes</taxon>
        <taxon>Kitasatosporales</taxon>
        <taxon>Streptomycetaceae</taxon>
        <taxon>Kitasatospora</taxon>
    </lineage>
</organism>
<comment type="caution">
    <text evidence="3">The sequence shown here is derived from an EMBL/GenBank/DDBJ whole genome shotgun (WGS) entry which is preliminary data.</text>
</comment>
<dbReference type="SUPFAM" id="SSF53335">
    <property type="entry name" value="S-adenosyl-L-methionine-dependent methyltransferases"/>
    <property type="match status" value="1"/>
</dbReference>
<evidence type="ECO:0000256" key="1">
    <source>
        <dbReference type="SAM" id="MobiDB-lite"/>
    </source>
</evidence>
<dbReference type="CDD" id="cd02440">
    <property type="entry name" value="AdoMet_MTases"/>
    <property type="match status" value="1"/>
</dbReference>
<feature type="region of interest" description="Disordered" evidence="1">
    <location>
        <begin position="210"/>
        <end position="230"/>
    </location>
</feature>
<dbReference type="Pfam" id="PF13649">
    <property type="entry name" value="Methyltransf_25"/>
    <property type="match status" value="1"/>
</dbReference>
<feature type="domain" description="Methyltransferase" evidence="2">
    <location>
        <begin position="50"/>
        <end position="145"/>
    </location>
</feature>